<comment type="caution">
    <text evidence="1">The sequence shown here is derived from an EMBL/GenBank/DDBJ whole genome shotgun (WGS) entry which is preliminary data.</text>
</comment>
<gene>
    <name evidence="1" type="ORF">PMAYCL1PPCAC_02052</name>
</gene>
<organism evidence="1 2">
    <name type="scientific">Pristionchus mayeri</name>
    <dbReference type="NCBI Taxonomy" id="1317129"/>
    <lineage>
        <taxon>Eukaryota</taxon>
        <taxon>Metazoa</taxon>
        <taxon>Ecdysozoa</taxon>
        <taxon>Nematoda</taxon>
        <taxon>Chromadorea</taxon>
        <taxon>Rhabditida</taxon>
        <taxon>Rhabditina</taxon>
        <taxon>Diplogasteromorpha</taxon>
        <taxon>Diplogasteroidea</taxon>
        <taxon>Neodiplogasteridae</taxon>
        <taxon>Pristionchus</taxon>
    </lineage>
</organism>
<proteinExistence type="predicted"/>
<reference evidence="2" key="1">
    <citation type="submission" date="2022-10" db="EMBL/GenBank/DDBJ databases">
        <title>Genome assembly of Pristionchus species.</title>
        <authorList>
            <person name="Yoshida K."/>
            <person name="Sommer R.J."/>
        </authorList>
    </citation>
    <scope>NUCLEOTIDE SEQUENCE [LARGE SCALE GENOMIC DNA]</scope>
    <source>
        <strain evidence="2">RS5460</strain>
    </source>
</reference>
<protein>
    <submittedName>
        <fullName evidence="1">Uncharacterized protein</fullName>
    </submittedName>
</protein>
<dbReference type="EMBL" id="BTRK01000001">
    <property type="protein sequence ID" value="GMR31857.1"/>
    <property type="molecule type" value="Genomic_DNA"/>
</dbReference>
<evidence type="ECO:0000313" key="2">
    <source>
        <dbReference type="Proteomes" id="UP001328107"/>
    </source>
</evidence>
<name>A0AAN4Z5T0_9BILA</name>
<evidence type="ECO:0000313" key="1">
    <source>
        <dbReference type="EMBL" id="GMR31857.1"/>
    </source>
</evidence>
<accession>A0AAN4Z5T0</accession>
<keyword evidence="2" id="KW-1185">Reference proteome</keyword>
<sequence length="78" mass="9053">LIVQAGTQDDKTYQTWNVTSQREGIYQAYGNSVRVFLTSSSNNHTPRFRVQISSHSSRVYDSPIFLLFLNIFILTWTH</sequence>
<dbReference type="AlphaFoldDB" id="A0AAN4Z5T0"/>
<feature type="non-terminal residue" evidence="1">
    <location>
        <position position="1"/>
    </location>
</feature>
<dbReference type="Proteomes" id="UP001328107">
    <property type="component" value="Unassembled WGS sequence"/>
</dbReference>